<dbReference type="PANTHER" id="PTHR47998">
    <property type="entry name" value="TRANSCRIPTION FACTOR MYB51-LIKE ISOFORM X1"/>
    <property type="match status" value="1"/>
</dbReference>
<sequence length="110" mass="12829">MDWEEDLGLMLKTKFCSSMSGRWGKLSRETGLKRYGNRCRLRRLNYQKPDIKRGNITEDEEDLIIRLDKFLGNRKTIEDFAEEAASSLETDSHFTKELRQPSNGIEAKNT</sequence>
<dbReference type="STRING" id="106549.A0A540MRQ0"/>
<reference evidence="2 3" key="1">
    <citation type="journal article" date="2019" name="G3 (Bethesda)">
        <title>Sequencing of a Wild Apple (Malus baccata) Genome Unravels the Differences Between Cultivated and Wild Apple Species Regarding Disease Resistance and Cold Tolerance.</title>
        <authorList>
            <person name="Chen X."/>
        </authorList>
    </citation>
    <scope>NUCLEOTIDE SEQUENCE [LARGE SCALE GENOMIC DNA]</scope>
    <source>
        <strain evidence="3">cv. Shandingzi</strain>
        <tissue evidence="2">Leaves</tissue>
    </source>
</reference>
<evidence type="ECO:0008006" key="4">
    <source>
        <dbReference type="Google" id="ProtNLM"/>
    </source>
</evidence>
<protein>
    <recommendedName>
        <fullName evidence="4">HTH myb-type domain-containing protein</fullName>
    </recommendedName>
</protein>
<dbReference type="GO" id="GO:0000976">
    <property type="term" value="F:transcription cis-regulatory region binding"/>
    <property type="evidence" value="ECO:0007669"/>
    <property type="project" value="TreeGrafter"/>
</dbReference>
<organism evidence="2 3">
    <name type="scientific">Malus baccata</name>
    <name type="common">Siberian crab apple</name>
    <name type="synonym">Pyrus baccata</name>
    <dbReference type="NCBI Taxonomy" id="106549"/>
    <lineage>
        <taxon>Eukaryota</taxon>
        <taxon>Viridiplantae</taxon>
        <taxon>Streptophyta</taxon>
        <taxon>Embryophyta</taxon>
        <taxon>Tracheophyta</taxon>
        <taxon>Spermatophyta</taxon>
        <taxon>Magnoliopsida</taxon>
        <taxon>eudicotyledons</taxon>
        <taxon>Gunneridae</taxon>
        <taxon>Pentapetalae</taxon>
        <taxon>rosids</taxon>
        <taxon>fabids</taxon>
        <taxon>Rosales</taxon>
        <taxon>Rosaceae</taxon>
        <taxon>Amygdaloideae</taxon>
        <taxon>Maleae</taxon>
        <taxon>Malus</taxon>
    </lineage>
</organism>
<proteinExistence type="predicted"/>
<dbReference type="AlphaFoldDB" id="A0A540MRQ0"/>
<dbReference type="Proteomes" id="UP000315295">
    <property type="component" value="Unassembled WGS sequence"/>
</dbReference>
<dbReference type="SUPFAM" id="SSF46689">
    <property type="entry name" value="Homeodomain-like"/>
    <property type="match status" value="1"/>
</dbReference>
<dbReference type="EMBL" id="VIEB01000194">
    <property type="protein sequence ID" value="TQE01441.1"/>
    <property type="molecule type" value="Genomic_DNA"/>
</dbReference>
<name>A0A540MRQ0_MALBA</name>
<dbReference type="InterPro" id="IPR015495">
    <property type="entry name" value="Myb_TF_plants"/>
</dbReference>
<evidence type="ECO:0000256" key="1">
    <source>
        <dbReference type="SAM" id="MobiDB-lite"/>
    </source>
</evidence>
<evidence type="ECO:0000313" key="2">
    <source>
        <dbReference type="EMBL" id="TQE01441.1"/>
    </source>
</evidence>
<dbReference type="GO" id="GO:0030154">
    <property type="term" value="P:cell differentiation"/>
    <property type="evidence" value="ECO:0007669"/>
    <property type="project" value="TreeGrafter"/>
</dbReference>
<accession>A0A540MRQ0</accession>
<dbReference type="GO" id="GO:0006355">
    <property type="term" value="P:regulation of DNA-templated transcription"/>
    <property type="evidence" value="ECO:0007669"/>
    <property type="project" value="TreeGrafter"/>
</dbReference>
<dbReference type="PANTHER" id="PTHR47998:SF87">
    <property type="entry name" value="MYB TRANSCRIPTION FACTOR"/>
    <property type="match status" value="1"/>
</dbReference>
<gene>
    <name evidence="2" type="ORF">C1H46_012921</name>
</gene>
<comment type="caution">
    <text evidence="2">The sequence shown here is derived from an EMBL/GenBank/DDBJ whole genome shotgun (WGS) entry which is preliminary data.</text>
</comment>
<feature type="region of interest" description="Disordered" evidence="1">
    <location>
        <begin position="91"/>
        <end position="110"/>
    </location>
</feature>
<dbReference type="GO" id="GO:0005634">
    <property type="term" value="C:nucleus"/>
    <property type="evidence" value="ECO:0007669"/>
    <property type="project" value="TreeGrafter"/>
</dbReference>
<evidence type="ECO:0000313" key="3">
    <source>
        <dbReference type="Proteomes" id="UP000315295"/>
    </source>
</evidence>
<feature type="compositionally biased region" description="Polar residues" evidence="1">
    <location>
        <begin position="100"/>
        <end position="110"/>
    </location>
</feature>
<dbReference type="InterPro" id="IPR009057">
    <property type="entry name" value="Homeodomain-like_sf"/>
</dbReference>
<keyword evidence="3" id="KW-1185">Reference proteome</keyword>